<evidence type="ECO:0000313" key="2">
    <source>
        <dbReference type="EMBL" id="KAD5507440.1"/>
    </source>
</evidence>
<sequence>MLRTIDHCLSMVHTTRDDDGGGDGGGDRRERNPKIDEDGTRPRDGARGGEGRRGRQLDSGARRWGRVADGKKSSSLKLHIIQGLPWVPDTAMAATSVARYIPSGLPRQDMGRT</sequence>
<organism evidence="2 3">
    <name type="scientific">Mikania micrantha</name>
    <name type="common">bitter vine</name>
    <dbReference type="NCBI Taxonomy" id="192012"/>
    <lineage>
        <taxon>Eukaryota</taxon>
        <taxon>Viridiplantae</taxon>
        <taxon>Streptophyta</taxon>
        <taxon>Embryophyta</taxon>
        <taxon>Tracheophyta</taxon>
        <taxon>Spermatophyta</taxon>
        <taxon>Magnoliopsida</taxon>
        <taxon>eudicotyledons</taxon>
        <taxon>Gunneridae</taxon>
        <taxon>Pentapetalae</taxon>
        <taxon>asterids</taxon>
        <taxon>campanulids</taxon>
        <taxon>Asterales</taxon>
        <taxon>Asteraceae</taxon>
        <taxon>Asteroideae</taxon>
        <taxon>Heliantheae alliance</taxon>
        <taxon>Eupatorieae</taxon>
        <taxon>Mikania</taxon>
    </lineage>
</organism>
<proteinExistence type="predicted"/>
<dbReference type="AlphaFoldDB" id="A0A5N6NWV7"/>
<evidence type="ECO:0000256" key="1">
    <source>
        <dbReference type="SAM" id="MobiDB-lite"/>
    </source>
</evidence>
<protein>
    <submittedName>
        <fullName evidence="2">Uncharacterized protein</fullName>
    </submittedName>
</protein>
<dbReference type="EMBL" id="SZYD01000008">
    <property type="protein sequence ID" value="KAD5507440.1"/>
    <property type="molecule type" value="Genomic_DNA"/>
</dbReference>
<reference evidence="2 3" key="1">
    <citation type="submission" date="2019-05" db="EMBL/GenBank/DDBJ databases">
        <title>Mikania micrantha, genome provides insights into the molecular mechanism of rapid growth.</title>
        <authorList>
            <person name="Liu B."/>
        </authorList>
    </citation>
    <scope>NUCLEOTIDE SEQUENCE [LARGE SCALE GENOMIC DNA]</scope>
    <source>
        <strain evidence="2">NLD-2019</strain>
        <tissue evidence="2">Leaf</tissue>
    </source>
</reference>
<keyword evidence="3" id="KW-1185">Reference proteome</keyword>
<gene>
    <name evidence="2" type="ORF">E3N88_15143</name>
</gene>
<feature type="region of interest" description="Disordered" evidence="1">
    <location>
        <begin position="1"/>
        <end position="73"/>
    </location>
</feature>
<comment type="caution">
    <text evidence="2">The sequence shown here is derived from an EMBL/GenBank/DDBJ whole genome shotgun (WGS) entry which is preliminary data.</text>
</comment>
<evidence type="ECO:0000313" key="3">
    <source>
        <dbReference type="Proteomes" id="UP000326396"/>
    </source>
</evidence>
<feature type="compositionally biased region" description="Basic and acidic residues" evidence="1">
    <location>
        <begin position="14"/>
        <end position="56"/>
    </location>
</feature>
<dbReference type="Proteomes" id="UP000326396">
    <property type="component" value="Linkage Group LG16"/>
</dbReference>
<accession>A0A5N6NWV7</accession>
<name>A0A5N6NWV7_9ASTR</name>